<proteinExistence type="predicted"/>
<protein>
    <submittedName>
        <fullName evidence="4">Uncharacterized protein</fullName>
    </submittedName>
</protein>
<dbReference type="GO" id="GO:0004842">
    <property type="term" value="F:ubiquitin-protein transferase activity"/>
    <property type="evidence" value="ECO:0007669"/>
    <property type="project" value="TreeGrafter"/>
</dbReference>
<comment type="caution">
    <text evidence="4">The sequence shown here is derived from an EMBL/GenBank/DDBJ whole genome shotgun (WGS) entry which is preliminary data.</text>
</comment>
<keyword evidence="5" id="KW-1185">Reference proteome</keyword>
<evidence type="ECO:0000256" key="3">
    <source>
        <dbReference type="PROSITE-ProRule" id="PRU00023"/>
    </source>
</evidence>
<dbReference type="PROSITE" id="PS50297">
    <property type="entry name" value="ANK_REP_REGION"/>
    <property type="match status" value="1"/>
</dbReference>
<organism evidence="4 5">
    <name type="scientific">Albula glossodonta</name>
    <name type="common">roundjaw bonefish</name>
    <dbReference type="NCBI Taxonomy" id="121402"/>
    <lineage>
        <taxon>Eukaryota</taxon>
        <taxon>Metazoa</taxon>
        <taxon>Chordata</taxon>
        <taxon>Craniata</taxon>
        <taxon>Vertebrata</taxon>
        <taxon>Euteleostomi</taxon>
        <taxon>Actinopterygii</taxon>
        <taxon>Neopterygii</taxon>
        <taxon>Teleostei</taxon>
        <taxon>Albuliformes</taxon>
        <taxon>Albulidae</taxon>
        <taxon>Albula</taxon>
    </lineage>
</organism>
<dbReference type="InterPro" id="IPR036770">
    <property type="entry name" value="Ankyrin_rpt-contain_sf"/>
</dbReference>
<evidence type="ECO:0000313" key="5">
    <source>
        <dbReference type="Proteomes" id="UP000824540"/>
    </source>
</evidence>
<keyword evidence="1" id="KW-0677">Repeat</keyword>
<dbReference type="Gene3D" id="1.25.40.20">
    <property type="entry name" value="Ankyrin repeat-containing domain"/>
    <property type="match status" value="1"/>
</dbReference>
<dbReference type="InterPro" id="IPR002110">
    <property type="entry name" value="Ankyrin_rpt"/>
</dbReference>
<reference evidence="4" key="1">
    <citation type="thesis" date="2021" institute="BYU ScholarsArchive" country="Provo, UT, USA">
        <title>Applications of and Algorithms for Genome Assembly and Genomic Analyses with an Emphasis on Marine Teleosts.</title>
        <authorList>
            <person name="Pickett B.D."/>
        </authorList>
    </citation>
    <scope>NUCLEOTIDE SEQUENCE</scope>
    <source>
        <strain evidence="4">HI-2016</strain>
    </source>
</reference>
<dbReference type="Proteomes" id="UP000824540">
    <property type="component" value="Unassembled WGS sequence"/>
</dbReference>
<dbReference type="PANTHER" id="PTHR24171">
    <property type="entry name" value="ANKYRIN REPEAT DOMAIN-CONTAINING PROTEIN 39-RELATED"/>
    <property type="match status" value="1"/>
</dbReference>
<dbReference type="GO" id="GO:0085020">
    <property type="term" value="P:protein K6-linked ubiquitination"/>
    <property type="evidence" value="ECO:0007669"/>
    <property type="project" value="TreeGrafter"/>
</dbReference>
<dbReference type="Pfam" id="PF12796">
    <property type="entry name" value="Ank_2"/>
    <property type="match status" value="1"/>
</dbReference>
<gene>
    <name evidence="4" type="ORF">JZ751_005439</name>
</gene>
<accession>A0A8T2N4A9</accession>
<dbReference type="PANTHER" id="PTHR24171:SF8">
    <property type="entry name" value="BRCA1-ASSOCIATED RING DOMAIN PROTEIN 1"/>
    <property type="match status" value="1"/>
</dbReference>
<evidence type="ECO:0000256" key="2">
    <source>
        <dbReference type="ARBA" id="ARBA00023043"/>
    </source>
</evidence>
<evidence type="ECO:0000313" key="4">
    <source>
        <dbReference type="EMBL" id="KAG9335259.1"/>
    </source>
</evidence>
<dbReference type="EMBL" id="JAFBMS010000125">
    <property type="protein sequence ID" value="KAG9335259.1"/>
    <property type="molecule type" value="Genomic_DNA"/>
</dbReference>
<dbReference type="SUPFAM" id="SSF48403">
    <property type="entry name" value="Ankyrin repeat"/>
    <property type="match status" value="1"/>
</dbReference>
<evidence type="ECO:0000256" key="1">
    <source>
        <dbReference type="ARBA" id="ARBA00022737"/>
    </source>
</evidence>
<dbReference type="PROSITE" id="PS50088">
    <property type="entry name" value="ANK_REPEAT"/>
    <property type="match status" value="1"/>
</dbReference>
<name>A0A8T2N4A9_9TELE</name>
<dbReference type="AlphaFoldDB" id="A0A8T2N4A9"/>
<dbReference type="SMART" id="SM00248">
    <property type="entry name" value="ANK"/>
    <property type="match status" value="2"/>
</dbReference>
<feature type="repeat" description="ANK" evidence="3">
    <location>
        <begin position="120"/>
        <end position="152"/>
    </location>
</feature>
<sequence length="235" mass="26598">MPTNVSSQMQYHHLTARWITNLQGRRNSWNALAAGGRAKNYWDEEGDSLLDASRTSNTQEISRLLEEGVDPNYRHRLGWTALMVAAMNRQHNVVRILLAAVLVTREDEFNNRLSSRASFRGCTPLHYAVLADDPRIARMLLEAGANPLQTNDMGHTPLAYAKEGEMQALLKEWEGKFQEAQQRREAEERRRFPLERRLREHIIGQEGAINTVASVAGATRRYPNPVPGASLLDPC</sequence>
<dbReference type="GO" id="GO:0031436">
    <property type="term" value="C:BRCA1-BARD1 complex"/>
    <property type="evidence" value="ECO:0007669"/>
    <property type="project" value="TreeGrafter"/>
</dbReference>
<dbReference type="OrthoDB" id="47330at2759"/>
<keyword evidence="2 3" id="KW-0040">ANK repeat</keyword>
<dbReference type="GO" id="GO:0070531">
    <property type="term" value="C:BRCA1-A complex"/>
    <property type="evidence" value="ECO:0007669"/>
    <property type="project" value="TreeGrafter"/>
</dbReference>